<evidence type="ECO:0000256" key="1">
    <source>
        <dbReference type="SAM" id="Phobius"/>
    </source>
</evidence>
<organism evidence="2 3">
    <name type="scientific">Limosilactobacillus mucosae LM1</name>
    <dbReference type="NCBI Taxonomy" id="1130798"/>
    <lineage>
        <taxon>Bacteria</taxon>
        <taxon>Bacillati</taxon>
        <taxon>Bacillota</taxon>
        <taxon>Bacilli</taxon>
        <taxon>Lactobacillales</taxon>
        <taxon>Lactobacillaceae</taxon>
        <taxon>Limosilactobacillus</taxon>
    </lineage>
</organism>
<name>A0A0D4CMI4_LIMMU</name>
<dbReference type="HOGENOM" id="CLU_1324987_0_0_9"/>
<feature type="transmembrane region" description="Helical" evidence="1">
    <location>
        <begin position="67"/>
        <end position="87"/>
    </location>
</feature>
<keyword evidence="3" id="KW-1185">Reference proteome</keyword>
<feature type="transmembrane region" description="Helical" evidence="1">
    <location>
        <begin position="12"/>
        <end position="31"/>
    </location>
</feature>
<keyword evidence="1" id="KW-0812">Transmembrane</keyword>
<feature type="transmembrane region" description="Helical" evidence="1">
    <location>
        <begin position="93"/>
        <end position="112"/>
    </location>
</feature>
<keyword evidence="1" id="KW-1133">Transmembrane helix</keyword>
<proteinExistence type="predicted"/>
<accession>A0A0D4CMI4</accession>
<evidence type="ECO:0000313" key="2">
    <source>
        <dbReference type="EMBL" id="AJT51313.1"/>
    </source>
</evidence>
<dbReference type="Proteomes" id="UP000003645">
    <property type="component" value="Chromosome"/>
</dbReference>
<protein>
    <submittedName>
        <fullName evidence="2">Uncharacterized protein</fullName>
    </submittedName>
</protein>
<feature type="transmembrane region" description="Helical" evidence="1">
    <location>
        <begin position="124"/>
        <end position="147"/>
    </location>
</feature>
<feature type="transmembrane region" description="Helical" evidence="1">
    <location>
        <begin position="153"/>
        <end position="172"/>
    </location>
</feature>
<dbReference type="KEGG" id="lmu:LBLM1_10395"/>
<gene>
    <name evidence="2" type="ORF">LBLM1_10395</name>
</gene>
<dbReference type="AlphaFoldDB" id="A0A0D4CMI4"/>
<evidence type="ECO:0000313" key="3">
    <source>
        <dbReference type="Proteomes" id="UP000003645"/>
    </source>
</evidence>
<reference evidence="2 3" key="1">
    <citation type="journal article" date="2012" name="J. Bacteriol.">
        <title>Genome sequence of Lactobacillus mucosae LM1, isolated from piglet feces.</title>
        <authorList>
            <person name="Lee J.H."/>
            <person name="Valeriano V.D."/>
            <person name="Shin Y.R."/>
            <person name="Chae J.P."/>
            <person name="Kim G.B."/>
            <person name="Ham J.S."/>
            <person name="Chun J."/>
            <person name="Kang D.K."/>
        </authorList>
    </citation>
    <scope>NUCLEOTIDE SEQUENCE [LARGE SCALE GENOMIC DNA]</scope>
    <source>
        <strain evidence="2 3">LM1</strain>
    </source>
</reference>
<keyword evidence="1" id="KW-0472">Membrane</keyword>
<feature type="transmembrane region" description="Helical" evidence="1">
    <location>
        <begin position="43"/>
        <end position="60"/>
    </location>
</feature>
<dbReference type="EMBL" id="CP011013">
    <property type="protein sequence ID" value="AJT51313.1"/>
    <property type="molecule type" value="Genomic_DNA"/>
</dbReference>
<sequence>MEPITENNDSKIYSISVFVLALSLILSNSLYTSIHLFSILSKLLMFSSSFVLFIVGIFFLKSNLTNVIRIYSLYLVIVIILFIEQALRAQISANKLLLLIAFPLLIIPFLVMERARNSIVFFRYFCNIMIIIASCSLLFTMVGLLGVPLNSSITSLWSGGTIVGGYFHLHFFPGFQAVHRRFHFCFFTFYGIPAYFRNRQYLDTIFL</sequence>